<keyword evidence="3" id="KW-0997">Cell inner membrane</keyword>
<comment type="caution">
    <text evidence="8">The sequence shown here is derived from an EMBL/GenBank/DDBJ whole genome shotgun (WGS) entry which is preliminary data.</text>
</comment>
<keyword evidence="2 7" id="KW-1003">Cell membrane</keyword>
<dbReference type="HAMAP" id="MF_00672">
    <property type="entry name" value="UPF0761"/>
    <property type="match status" value="1"/>
</dbReference>
<keyword evidence="6 7" id="KW-0472">Membrane</keyword>
<dbReference type="PIRSF" id="PIRSF035875">
    <property type="entry name" value="RNase_BN"/>
    <property type="match status" value="1"/>
</dbReference>
<feature type="transmembrane region" description="Helical" evidence="7">
    <location>
        <begin position="104"/>
        <end position="123"/>
    </location>
</feature>
<dbReference type="EMBL" id="MDKE01000002">
    <property type="protein sequence ID" value="OIN14325.1"/>
    <property type="molecule type" value="Genomic_DNA"/>
</dbReference>
<evidence type="ECO:0000256" key="3">
    <source>
        <dbReference type="ARBA" id="ARBA00022519"/>
    </source>
</evidence>
<evidence type="ECO:0000256" key="4">
    <source>
        <dbReference type="ARBA" id="ARBA00022692"/>
    </source>
</evidence>
<comment type="subcellular location">
    <subcellularLocation>
        <location evidence="1 7">Cell membrane</location>
        <topology evidence="1 7">Multi-pass membrane protein</topology>
    </subcellularLocation>
</comment>
<feature type="transmembrane region" description="Helical" evidence="7">
    <location>
        <begin position="144"/>
        <end position="167"/>
    </location>
</feature>
<protein>
    <recommendedName>
        <fullName evidence="7">UPF0761 membrane protein BFR47_08555</fullName>
    </recommendedName>
</protein>
<dbReference type="InterPro" id="IPR023679">
    <property type="entry name" value="UPF0761_bac"/>
</dbReference>
<gene>
    <name evidence="8" type="ORF">BFR47_08555</name>
</gene>
<evidence type="ECO:0000256" key="5">
    <source>
        <dbReference type="ARBA" id="ARBA00022989"/>
    </source>
</evidence>
<keyword evidence="9" id="KW-1185">Reference proteome</keyword>
<keyword evidence="4 7" id="KW-0812">Transmembrane</keyword>
<dbReference type="Pfam" id="PF03631">
    <property type="entry name" value="Virul_fac_BrkB"/>
    <property type="match status" value="1"/>
</dbReference>
<dbReference type="InterPro" id="IPR017039">
    <property type="entry name" value="Virul_fac_BrkB"/>
</dbReference>
<evidence type="ECO:0000313" key="9">
    <source>
        <dbReference type="Proteomes" id="UP000243073"/>
    </source>
</evidence>
<dbReference type="STRING" id="1414654.BFR47_08555"/>
<keyword evidence="5 7" id="KW-1133">Transmembrane helix</keyword>
<dbReference type="RefSeq" id="WP_071471315.1">
    <property type="nucleotide sequence ID" value="NZ_MDKE01000002.1"/>
</dbReference>
<dbReference type="AlphaFoldDB" id="A0A1J4QHA5"/>
<evidence type="ECO:0000256" key="7">
    <source>
        <dbReference type="HAMAP-Rule" id="MF_00672"/>
    </source>
</evidence>
<name>A0A1J4QHA5_9GAMM</name>
<feature type="transmembrane region" description="Helical" evidence="7">
    <location>
        <begin position="245"/>
        <end position="269"/>
    </location>
</feature>
<dbReference type="PANTHER" id="PTHR30213">
    <property type="entry name" value="INNER MEMBRANE PROTEIN YHJD"/>
    <property type="match status" value="1"/>
</dbReference>
<dbReference type="GO" id="GO:0005886">
    <property type="term" value="C:plasma membrane"/>
    <property type="evidence" value="ECO:0007669"/>
    <property type="project" value="UniProtKB-SubCell"/>
</dbReference>
<comment type="similarity">
    <text evidence="7">Belongs to the UPF0761 family.</text>
</comment>
<dbReference type="OrthoDB" id="9808671at2"/>
<sequence length="300" mass="33278">MNQVVAQIVHRLHFIREHGLSFGCFMLKRVQQDRLTVTAGYLAYITLLSLVPMIAVVFAMMSAFPMFGELQETIQNFVFTNFVPAAGDVVQENIQGFVDNASRMTAVGVAALAVTAMLLISAIDDNFNHIWRVTQKRRWSVAFSTYWMILTLGPILAGASLAVTSYITSMRVFQADTVLGAGTLLLGLLPFLLSTLMFVVFYMVVPNVRVRFSHAICGALVAALLFELAKRAFAFYITQFPSYEAIYGALATIPILFVWVYLSWLIALLGAEMTASLGDYERSQGLSFKADDTDDTEDNE</sequence>
<feature type="transmembrane region" description="Helical" evidence="7">
    <location>
        <begin position="35"/>
        <end position="61"/>
    </location>
</feature>
<dbReference type="NCBIfam" id="TIGR00765">
    <property type="entry name" value="yihY_not_rbn"/>
    <property type="match status" value="1"/>
</dbReference>
<reference evidence="8 9" key="1">
    <citation type="submission" date="2016-07" db="EMBL/GenBank/DDBJ databases">
        <title>Draft Genome Sequence of Oceanisphaera psychrotolerans, isolated from coastal sediment samples.</title>
        <authorList>
            <person name="Zhuo S."/>
            <person name="Ruan Z."/>
        </authorList>
    </citation>
    <scope>NUCLEOTIDE SEQUENCE [LARGE SCALE GENOMIC DNA]</scope>
    <source>
        <strain evidence="8 9">LAM-WHM-ZC</strain>
    </source>
</reference>
<accession>A0A1J4QHA5</accession>
<evidence type="ECO:0000256" key="2">
    <source>
        <dbReference type="ARBA" id="ARBA00022475"/>
    </source>
</evidence>
<organism evidence="8 9">
    <name type="scientific">Oceanisphaera psychrotolerans</name>
    <dbReference type="NCBI Taxonomy" id="1414654"/>
    <lineage>
        <taxon>Bacteria</taxon>
        <taxon>Pseudomonadati</taxon>
        <taxon>Pseudomonadota</taxon>
        <taxon>Gammaproteobacteria</taxon>
        <taxon>Aeromonadales</taxon>
        <taxon>Aeromonadaceae</taxon>
        <taxon>Oceanisphaera</taxon>
    </lineage>
</organism>
<evidence type="ECO:0000313" key="8">
    <source>
        <dbReference type="EMBL" id="OIN14325.1"/>
    </source>
</evidence>
<dbReference type="PANTHER" id="PTHR30213:SF0">
    <property type="entry name" value="UPF0761 MEMBRANE PROTEIN YIHY"/>
    <property type="match status" value="1"/>
</dbReference>
<dbReference type="NCBIfam" id="NF002457">
    <property type="entry name" value="PRK01637.1"/>
    <property type="match status" value="1"/>
</dbReference>
<feature type="transmembrane region" description="Helical" evidence="7">
    <location>
        <begin position="179"/>
        <end position="205"/>
    </location>
</feature>
<proteinExistence type="inferred from homology"/>
<evidence type="ECO:0000256" key="6">
    <source>
        <dbReference type="ARBA" id="ARBA00023136"/>
    </source>
</evidence>
<evidence type="ECO:0000256" key="1">
    <source>
        <dbReference type="ARBA" id="ARBA00004651"/>
    </source>
</evidence>
<feature type="transmembrane region" description="Helical" evidence="7">
    <location>
        <begin position="212"/>
        <end position="233"/>
    </location>
</feature>
<dbReference type="Proteomes" id="UP000243073">
    <property type="component" value="Unassembled WGS sequence"/>
</dbReference>